<reference evidence="3" key="1">
    <citation type="submission" date="2017-04" db="EMBL/GenBank/DDBJ databases">
        <authorList>
            <person name="Varghese N."/>
            <person name="Submissions S."/>
        </authorList>
    </citation>
    <scope>NUCLEOTIDE SEQUENCE [LARGE SCALE GENOMIC DNA]</scope>
</reference>
<dbReference type="NCBIfam" id="TIGR01444">
    <property type="entry name" value="fkbM_fam"/>
    <property type="match status" value="1"/>
</dbReference>
<feature type="domain" description="Methyltransferase FkbM" evidence="1">
    <location>
        <begin position="101"/>
        <end position="253"/>
    </location>
</feature>
<dbReference type="SUPFAM" id="SSF53335">
    <property type="entry name" value="S-adenosyl-L-methionine-dependent methyltransferases"/>
    <property type="match status" value="1"/>
</dbReference>
<name>A0A1Y6EM06_9SPHN</name>
<keyword evidence="2" id="KW-0489">Methyltransferase</keyword>
<gene>
    <name evidence="2" type="ORF">SAMN06297468_0672</name>
</gene>
<dbReference type="PANTHER" id="PTHR34203:SF15">
    <property type="entry name" value="SLL1173 PROTEIN"/>
    <property type="match status" value="1"/>
</dbReference>
<dbReference type="InterPro" id="IPR052514">
    <property type="entry name" value="SAM-dependent_MTase"/>
</dbReference>
<dbReference type="InterPro" id="IPR029063">
    <property type="entry name" value="SAM-dependent_MTases_sf"/>
</dbReference>
<sequence length="277" mass="30386">MIRRLLRPPRLGLGKLGLKVTMLKNPGERGYTGFNTEWRGPSPEKFRRCGLATFTHEGRDIRFLIQDEDDIIQQELIAGRFYEPEELAIIARHFTGGTFVDVGANIGNHAVFAGVVLCADRVIAFEPNPLIADFTAMNLRINDFSGSSAFHQMGLSDAQGTGSMRAIAPHNIGATRLDPISDGSGDIALATGDAMLADEKPTFIKIDTEGAEVRVLRGLAETLARCRPAIFIEVQDEQRQEVDAILEPLGYRVVDEFARYPGLSNYMYVCEGGRAAA</sequence>
<dbReference type="EMBL" id="FXWG01000001">
    <property type="protein sequence ID" value="SMQ62241.1"/>
    <property type="molecule type" value="Genomic_DNA"/>
</dbReference>
<dbReference type="GO" id="GO:0008168">
    <property type="term" value="F:methyltransferase activity"/>
    <property type="evidence" value="ECO:0007669"/>
    <property type="project" value="UniProtKB-KW"/>
</dbReference>
<organism evidence="2 3">
    <name type="scientific">Altererythrobacter xiamenensis</name>
    <dbReference type="NCBI Taxonomy" id="1316679"/>
    <lineage>
        <taxon>Bacteria</taxon>
        <taxon>Pseudomonadati</taxon>
        <taxon>Pseudomonadota</taxon>
        <taxon>Alphaproteobacteria</taxon>
        <taxon>Sphingomonadales</taxon>
        <taxon>Erythrobacteraceae</taxon>
        <taxon>Altererythrobacter</taxon>
    </lineage>
</organism>
<keyword evidence="2" id="KW-0808">Transferase</keyword>
<accession>A0A1Y6EM06</accession>
<dbReference type="Pfam" id="PF05050">
    <property type="entry name" value="Methyltransf_21"/>
    <property type="match status" value="1"/>
</dbReference>
<proteinExistence type="predicted"/>
<evidence type="ECO:0000259" key="1">
    <source>
        <dbReference type="Pfam" id="PF05050"/>
    </source>
</evidence>
<dbReference type="Proteomes" id="UP000194420">
    <property type="component" value="Unassembled WGS sequence"/>
</dbReference>
<dbReference type="InterPro" id="IPR006342">
    <property type="entry name" value="FkbM_mtfrase"/>
</dbReference>
<dbReference type="Gene3D" id="3.40.50.150">
    <property type="entry name" value="Vaccinia Virus protein VP39"/>
    <property type="match status" value="1"/>
</dbReference>
<keyword evidence="3" id="KW-1185">Reference proteome</keyword>
<dbReference type="AlphaFoldDB" id="A0A1Y6EM06"/>
<protein>
    <submittedName>
        <fullName evidence="2">Methyltransferase, FkbM family</fullName>
    </submittedName>
</protein>
<evidence type="ECO:0000313" key="3">
    <source>
        <dbReference type="Proteomes" id="UP000194420"/>
    </source>
</evidence>
<dbReference type="RefSeq" id="WP_086436583.1">
    <property type="nucleotide sequence ID" value="NZ_FXWG01000001.1"/>
</dbReference>
<dbReference type="OrthoDB" id="5679686at2"/>
<dbReference type="PANTHER" id="PTHR34203">
    <property type="entry name" value="METHYLTRANSFERASE, FKBM FAMILY PROTEIN"/>
    <property type="match status" value="1"/>
</dbReference>
<evidence type="ECO:0000313" key="2">
    <source>
        <dbReference type="EMBL" id="SMQ62241.1"/>
    </source>
</evidence>
<dbReference type="GO" id="GO:0032259">
    <property type="term" value="P:methylation"/>
    <property type="evidence" value="ECO:0007669"/>
    <property type="project" value="UniProtKB-KW"/>
</dbReference>